<dbReference type="AlphaFoldDB" id="A0AB35U5Z6"/>
<dbReference type="PANTHER" id="PTHR37826">
    <property type="entry name" value="FLOTILLIN BAND_7_5 DOMAIN PROTEIN"/>
    <property type="match status" value="1"/>
</dbReference>
<gene>
    <name evidence="2" type="ORF">MOZ60_03840</name>
</gene>
<keyword evidence="3" id="KW-1185">Reference proteome</keyword>
<dbReference type="InterPro" id="IPR020610">
    <property type="entry name" value="Thiolase_AS"/>
</dbReference>
<evidence type="ECO:0008006" key="4">
    <source>
        <dbReference type="Google" id="ProtNLM"/>
    </source>
</evidence>
<organism evidence="2 3">
    <name type="scientific">Grylomicrobium aquisgranensis</name>
    <dbReference type="NCBI Taxonomy" id="2926318"/>
    <lineage>
        <taxon>Bacteria</taxon>
        <taxon>Bacillati</taxon>
        <taxon>Bacillota</taxon>
        <taxon>Erysipelotrichia</taxon>
        <taxon>Erysipelotrichales</taxon>
        <taxon>Erysipelotrichaceae</taxon>
        <taxon>Grylomicrobium</taxon>
    </lineage>
</organism>
<dbReference type="Gene3D" id="2.20.28.30">
    <property type="entry name" value="RNA polymerase ii, chain L"/>
    <property type="match status" value="2"/>
</dbReference>
<proteinExistence type="predicted"/>
<dbReference type="Proteomes" id="UP001286174">
    <property type="component" value="Unassembled WGS sequence"/>
</dbReference>
<keyword evidence="1" id="KW-1133">Transmembrane helix</keyword>
<evidence type="ECO:0000313" key="2">
    <source>
        <dbReference type="EMBL" id="MDX8419222.1"/>
    </source>
</evidence>
<dbReference type="RefSeq" id="WP_277007678.1">
    <property type="nucleotide sequence ID" value="NZ_JALBUR010000006.1"/>
</dbReference>
<sequence>MADLQEYKCPNCGGAISFDSTLQKMKCPYCDAEFEVEALKQYDEALHQDTEDHMNWDTAAGSEWQEGEQEGLRTYVCKSCGGEIVGDESLAATSCPFCGNPIVVMGQFTGDLKPDYVIPFKLDKKAAKESLQKHLKGKVLLPKVFKDQNHIDEIKGIYVPFWLFDTDADACIRYRASLVRSWSDSNYNYTETSYYMVLREGTIGFSHVPVDGSEKMADDLMESIEPYDFSQAVSFQTAYLAGYMADKYDVDAKESIMRANERVKQSTASAFAKTAAGYTTITPESTSITLRGGKTKYVLYPVWLLNTTWNNKQYTFAMNGQSGKFVGDLPIDKKAALLWTIGLSALCAGGAFGIANLLWMIF</sequence>
<keyword evidence="1" id="KW-0472">Membrane</keyword>
<dbReference type="GO" id="GO:0016747">
    <property type="term" value="F:acyltransferase activity, transferring groups other than amino-acyl groups"/>
    <property type="evidence" value="ECO:0007669"/>
    <property type="project" value="InterPro"/>
</dbReference>
<evidence type="ECO:0000256" key="1">
    <source>
        <dbReference type="SAM" id="Phobius"/>
    </source>
</evidence>
<dbReference type="PROSITE" id="PS00099">
    <property type="entry name" value="THIOLASE_3"/>
    <property type="match status" value="1"/>
</dbReference>
<dbReference type="PANTHER" id="PTHR37826:SF3">
    <property type="entry name" value="J DOMAIN-CONTAINING PROTEIN"/>
    <property type="match status" value="1"/>
</dbReference>
<accession>A0AB35U5Z6</accession>
<keyword evidence="1" id="KW-0812">Transmembrane</keyword>
<protein>
    <recommendedName>
        <fullName evidence="4">DNA-directed RNA polymerase subunit P</fullName>
    </recommendedName>
</protein>
<comment type="caution">
    <text evidence="2">The sequence shown here is derived from an EMBL/GenBank/DDBJ whole genome shotgun (WGS) entry which is preliminary data.</text>
</comment>
<evidence type="ECO:0000313" key="3">
    <source>
        <dbReference type="Proteomes" id="UP001286174"/>
    </source>
</evidence>
<feature type="transmembrane region" description="Helical" evidence="1">
    <location>
        <begin position="336"/>
        <end position="359"/>
    </location>
</feature>
<reference evidence="2 3" key="1">
    <citation type="submission" date="2022-03" db="EMBL/GenBank/DDBJ databases">
        <title>Novel taxa within the pig intestine.</title>
        <authorList>
            <person name="Wylensek D."/>
            <person name="Bishof K."/>
            <person name="Afrizal A."/>
            <person name="Clavel T."/>
        </authorList>
    </citation>
    <scope>NUCLEOTIDE SEQUENCE [LARGE SCALE GENOMIC DNA]</scope>
    <source>
        <strain evidence="2 3">CLA-KB-P133</strain>
    </source>
</reference>
<dbReference type="EMBL" id="JALBUR010000006">
    <property type="protein sequence ID" value="MDX8419222.1"/>
    <property type="molecule type" value="Genomic_DNA"/>
</dbReference>
<name>A0AB35U5Z6_9FIRM</name>